<dbReference type="GO" id="GO:0015112">
    <property type="term" value="F:nitrate transmembrane transporter activity"/>
    <property type="evidence" value="ECO:0007669"/>
    <property type="project" value="InterPro"/>
</dbReference>
<dbReference type="Pfam" id="PF07690">
    <property type="entry name" value="MFS_1"/>
    <property type="match status" value="1"/>
</dbReference>
<feature type="transmembrane region" description="Helical" evidence="6">
    <location>
        <begin position="74"/>
        <end position="92"/>
    </location>
</feature>
<dbReference type="Gene3D" id="1.20.1250.20">
    <property type="entry name" value="MFS general substrate transporter like domains"/>
    <property type="match status" value="1"/>
</dbReference>
<feature type="transmembrane region" description="Helical" evidence="6">
    <location>
        <begin position="294"/>
        <end position="311"/>
    </location>
</feature>
<evidence type="ECO:0000256" key="5">
    <source>
        <dbReference type="ARBA" id="ARBA00023136"/>
    </source>
</evidence>
<comment type="similarity">
    <text evidence="2">Belongs to the major facilitator superfamily. Nitrate/nitrite porter (TC 2.A.1.8) family.</text>
</comment>
<evidence type="ECO:0000313" key="7">
    <source>
        <dbReference type="EMBL" id="PFG30560.1"/>
    </source>
</evidence>
<dbReference type="EMBL" id="PDJE01000001">
    <property type="protein sequence ID" value="PFG30560.1"/>
    <property type="molecule type" value="Genomic_DNA"/>
</dbReference>
<sequence length="442" mass="47838">MSATTGTGDERIPLKPDLSNWDPEHDETWDKALAWRTLWITTYTMILAFATWYLVSAIAPRLNDIGYSLSDQELYWLVALPGLAGGLIRLIFMFLPPLLGTRTLVALAAMLLLIPLLGWTFVVRDPTIPFWFLMLLSFSAGVGGGSFSGLMASTSYFFPKRLSGTALGLQAGIGNFGIGIVQFLVPWVVGFGLLGTAALTPQSQTDGTLVWLHNGGLVMVPWVLLAAIAAIVFLRRVPVKANFRQQMNIFGLKHTWIMSALYLMSFGAFSGLAAQTGLIIGHVYGDFDNAPNPLAWAWIGPLLGAGIRAACGPLCDKWGGAKFTLVGGLGMTAGTVITLFFLSPSSVTEFWGFLTGMMVIFFFSGFANAGTFKQMPMIFTKVQAGGTIGWTASIGSFGPFLVGMALSVMSPTTFFIICAVWCGFCSWLAWWYYARPGAEKPS</sequence>
<evidence type="ECO:0000313" key="8">
    <source>
        <dbReference type="Proteomes" id="UP000221369"/>
    </source>
</evidence>
<dbReference type="Proteomes" id="UP000221369">
    <property type="component" value="Unassembled WGS sequence"/>
</dbReference>
<dbReference type="InterPro" id="IPR036259">
    <property type="entry name" value="MFS_trans_sf"/>
</dbReference>
<keyword evidence="4 6" id="KW-1133">Transmembrane helix</keyword>
<feature type="transmembrane region" description="Helical" evidence="6">
    <location>
        <begin position="350"/>
        <end position="372"/>
    </location>
</feature>
<dbReference type="AlphaFoldDB" id="A0A2A9DXA1"/>
<dbReference type="SUPFAM" id="SSF103473">
    <property type="entry name" value="MFS general substrate transporter"/>
    <property type="match status" value="1"/>
</dbReference>
<dbReference type="InterPro" id="IPR011701">
    <property type="entry name" value="MFS"/>
</dbReference>
<feature type="transmembrane region" description="Helical" evidence="6">
    <location>
        <begin position="255"/>
        <end position="274"/>
    </location>
</feature>
<evidence type="ECO:0000256" key="3">
    <source>
        <dbReference type="ARBA" id="ARBA00022692"/>
    </source>
</evidence>
<name>A0A2A9DXA1_9MICO</name>
<comment type="subcellular location">
    <subcellularLocation>
        <location evidence="1">Membrane</location>
        <topology evidence="1">Multi-pass membrane protein</topology>
    </subcellularLocation>
</comment>
<evidence type="ECO:0000256" key="2">
    <source>
        <dbReference type="ARBA" id="ARBA00008432"/>
    </source>
</evidence>
<keyword evidence="5 6" id="KW-0472">Membrane</keyword>
<dbReference type="PANTHER" id="PTHR23515">
    <property type="entry name" value="HIGH-AFFINITY NITRATE TRANSPORTER 2.3"/>
    <property type="match status" value="1"/>
</dbReference>
<protein>
    <submittedName>
        <fullName evidence="7">NNP family nitrate/nitrite transporter-like MFS transporter</fullName>
    </submittedName>
</protein>
<keyword evidence="8" id="KW-1185">Reference proteome</keyword>
<feature type="transmembrane region" description="Helical" evidence="6">
    <location>
        <begin position="33"/>
        <end position="54"/>
    </location>
</feature>
<evidence type="ECO:0000256" key="6">
    <source>
        <dbReference type="SAM" id="Phobius"/>
    </source>
</evidence>
<proteinExistence type="inferred from homology"/>
<evidence type="ECO:0000256" key="4">
    <source>
        <dbReference type="ARBA" id="ARBA00022989"/>
    </source>
</evidence>
<comment type="caution">
    <text evidence="7">The sequence shown here is derived from an EMBL/GenBank/DDBJ whole genome shotgun (WGS) entry which is preliminary data.</text>
</comment>
<gene>
    <name evidence="7" type="ORF">ATJ78_1495</name>
</gene>
<feature type="transmembrane region" description="Helical" evidence="6">
    <location>
        <begin position="104"/>
        <end position="122"/>
    </location>
</feature>
<dbReference type="InterPro" id="IPR044772">
    <property type="entry name" value="NO3_transporter"/>
</dbReference>
<feature type="transmembrane region" description="Helical" evidence="6">
    <location>
        <begin position="323"/>
        <end position="344"/>
    </location>
</feature>
<feature type="transmembrane region" description="Helical" evidence="6">
    <location>
        <begin position="128"/>
        <end position="152"/>
    </location>
</feature>
<reference evidence="7 8" key="1">
    <citation type="submission" date="2017-10" db="EMBL/GenBank/DDBJ databases">
        <title>Sequencing the genomes of 1000 actinobacteria strains.</title>
        <authorList>
            <person name="Klenk H.-P."/>
        </authorList>
    </citation>
    <scope>NUCLEOTIDE SEQUENCE [LARGE SCALE GENOMIC DNA]</scope>
    <source>
        <strain evidence="7 8">DSM 21798</strain>
    </source>
</reference>
<feature type="transmembrane region" description="Helical" evidence="6">
    <location>
        <begin position="173"/>
        <end position="199"/>
    </location>
</feature>
<organism evidence="7 8">
    <name type="scientific">Paramicrobacterium agarici</name>
    <dbReference type="NCBI Taxonomy" id="630514"/>
    <lineage>
        <taxon>Bacteria</taxon>
        <taxon>Bacillati</taxon>
        <taxon>Actinomycetota</taxon>
        <taxon>Actinomycetes</taxon>
        <taxon>Micrococcales</taxon>
        <taxon>Microbacteriaceae</taxon>
        <taxon>Paramicrobacterium</taxon>
    </lineage>
</organism>
<dbReference type="RefSeq" id="WP_245836245.1">
    <property type="nucleotide sequence ID" value="NZ_PDJE01000001.1"/>
</dbReference>
<dbReference type="GO" id="GO:0016020">
    <property type="term" value="C:membrane"/>
    <property type="evidence" value="ECO:0007669"/>
    <property type="project" value="UniProtKB-SubCell"/>
</dbReference>
<accession>A0A2A9DXA1</accession>
<feature type="transmembrane region" description="Helical" evidence="6">
    <location>
        <begin position="384"/>
        <end position="408"/>
    </location>
</feature>
<keyword evidence="3 6" id="KW-0812">Transmembrane</keyword>
<feature type="transmembrane region" description="Helical" evidence="6">
    <location>
        <begin position="414"/>
        <end position="433"/>
    </location>
</feature>
<evidence type="ECO:0000256" key="1">
    <source>
        <dbReference type="ARBA" id="ARBA00004141"/>
    </source>
</evidence>
<feature type="transmembrane region" description="Helical" evidence="6">
    <location>
        <begin position="211"/>
        <end position="234"/>
    </location>
</feature>